<gene>
    <name evidence="2" type="ORF">CferDRAFT_0121</name>
</gene>
<reference evidence="2 3" key="1">
    <citation type="submission" date="2006-07" db="EMBL/GenBank/DDBJ databases">
        <title>Annotation of the draft genome assembly of Chlorobium ferroxidans DSM 13031.</title>
        <authorList>
            <consortium name="US DOE Joint Genome Institute (JGI-ORNL)"/>
            <person name="Larimer F."/>
            <person name="Land M."/>
            <person name="Hauser L."/>
        </authorList>
    </citation>
    <scope>NUCLEOTIDE SEQUENCE [LARGE SCALE GENOMIC DNA]</scope>
    <source>
        <strain evidence="2 3">DSM 13031</strain>
    </source>
</reference>
<dbReference type="RefSeq" id="WP_006367270.1">
    <property type="nucleotide sequence ID" value="NZ_AASE01000031.1"/>
</dbReference>
<keyword evidence="3" id="KW-1185">Reference proteome</keyword>
<organism evidence="2 3">
    <name type="scientific">Chlorobium ferrooxidans DSM 13031</name>
    <dbReference type="NCBI Taxonomy" id="377431"/>
    <lineage>
        <taxon>Bacteria</taxon>
        <taxon>Pseudomonadati</taxon>
        <taxon>Chlorobiota</taxon>
        <taxon>Chlorobiia</taxon>
        <taxon>Chlorobiales</taxon>
        <taxon>Chlorobiaceae</taxon>
        <taxon>Chlorobium/Pelodictyon group</taxon>
        <taxon>Chlorobium</taxon>
    </lineage>
</organism>
<name>Q0YPA7_9CHLB</name>
<keyword evidence="1" id="KW-0175">Coiled coil</keyword>
<comment type="caution">
    <text evidence="2">The sequence shown here is derived from an EMBL/GenBank/DDBJ whole genome shotgun (WGS) entry which is preliminary data.</text>
</comment>
<dbReference type="AlphaFoldDB" id="Q0YPA7"/>
<evidence type="ECO:0000313" key="3">
    <source>
        <dbReference type="Proteomes" id="UP000004162"/>
    </source>
</evidence>
<evidence type="ECO:0000313" key="2">
    <source>
        <dbReference type="EMBL" id="EAT58114.1"/>
    </source>
</evidence>
<dbReference type="OrthoDB" id="595222at2"/>
<dbReference type="EMBL" id="AASE01000031">
    <property type="protein sequence ID" value="EAT58114.1"/>
    <property type="molecule type" value="Genomic_DNA"/>
</dbReference>
<proteinExistence type="predicted"/>
<dbReference type="Proteomes" id="UP000004162">
    <property type="component" value="Unassembled WGS sequence"/>
</dbReference>
<evidence type="ECO:0000256" key="1">
    <source>
        <dbReference type="SAM" id="Coils"/>
    </source>
</evidence>
<protein>
    <submittedName>
        <fullName evidence="2">Uncharacterized protein</fullName>
    </submittedName>
</protein>
<feature type="coiled-coil region" evidence="1">
    <location>
        <begin position="13"/>
        <end position="47"/>
    </location>
</feature>
<accession>Q0YPA7</accession>
<reference evidence="2 3" key="2">
    <citation type="submission" date="2006-07" db="EMBL/GenBank/DDBJ databases">
        <title>Sequencing of the draft genome and assembly of Chlorobium ferroxidans DSM 13031.</title>
        <authorList>
            <consortium name="US DOE Joint Genome Institute (JGI-PGF)"/>
            <person name="Copeland A."/>
            <person name="Lucas S."/>
            <person name="Lapidus A."/>
            <person name="Barry K."/>
            <person name="Glavina del Rio T."/>
            <person name="Dalin E."/>
            <person name="Tice H."/>
            <person name="Bruce D."/>
            <person name="Pitluck S."/>
            <person name="Richardson P."/>
        </authorList>
    </citation>
    <scope>NUCLEOTIDE SEQUENCE [LARGE SCALE GENOMIC DNA]</scope>
    <source>
        <strain evidence="2 3">DSM 13031</strain>
    </source>
</reference>
<sequence>MHDSDGLNIKGEVNILEGNIENLVARLIECRKENDLLRSELSSLQNILRSCKLPGTVGISAADAPESSGGEFSFAEKLQVKQKLVLILQKIEMELRNDQTL</sequence>